<feature type="region of interest" description="Disordered" evidence="1">
    <location>
        <begin position="156"/>
        <end position="194"/>
    </location>
</feature>
<sequence length="320" mass="34981">MGFGAQMIAWHEDMCRMLADRGRYVIRYDNRDCGLSTKWEQHPVDLMAFIAAVSGGDIAAAREMMPYTLSDMAGDGIGLLTALGIERAHVVGASMGGMIAQRMAIEHPSRVLTLTSTAGIARQLGAMILDGSRAGELTKLQVPTLVIHGLDDTLIEPSGGRRTANGRARPGRQAHAGPRHGTRPPAATLGRPRHRHHRLDGTMTYIFEFRDEAIWHPANQAGQVYLGMIATAAELVGRPDGLTDKFGSGDTWVMDPVEFPELIAELLRFHAENKHWMLHLMISGVLAVSVELLDRAGVPAEPRTESERESLDELRAQLSD</sequence>
<protein>
    <submittedName>
        <fullName evidence="3">Alpha/beta hydrolase fold</fullName>
    </submittedName>
</protein>
<dbReference type="GO" id="GO:0016787">
    <property type="term" value="F:hydrolase activity"/>
    <property type="evidence" value="ECO:0007669"/>
    <property type="project" value="UniProtKB-KW"/>
</dbReference>
<dbReference type="Gene3D" id="3.40.50.1820">
    <property type="entry name" value="alpha/beta hydrolase"/>
    <property type="match status" value="2"/>
</dbReference>
<evidence type="ECO:0000259" key="2">
    <source>
        <dbReference type="Pfam" id="PF00561"/>
    </source>
</evidence>
<dbReference type="Pfam" id="PF19564">
    <property type="entry name" value="DUF6086"/>
    <property type="match status" value="1"/>
</dbReference>
<reference evidence="3 4" key="1">
    <citation type="submission" date="2017-09" db="EMBL/GenBank/DDBJ databases">
        <authorList>
            <person name="Ehlers B."/>
            <person name="Leendertz F.H."/>
        </authorList>
    </citation>
    <scope>NUCLEOTIDE SEQUENCE [LARGE SCALE GENOMIC DNA]</scope>
    <source>
        <strain evidence="3 4">CGMCC 4.6857</strain>
    </source>
</reference>
<evidence type="ECO:0000256" key="1">
    <source>
        <dbReference type="SAM" id="MobiDB-lite"/>
    </source>
</evidence>
<dbReference type="AlphaFoldDB" id="A0A285JVN6"/>
<feature type="region of interest" description="Disordered" evidence="1">
    <location>
        <begin position="298"/>
        <end position="320"/>
    </location>
</feature>
<accession>A0A285JVN6</accession>
<dbReference type="InterPro" id="IPR000073">
    <property type="entry name" value="AB_hydrolase_1"/>
</dbReference>
<proteinExistence type="predicted"/>
<dbReference type="InterPro" id="IPR045732">
    <property type="entry name" value="DUF6086"/>
</dbReference>
<feature type="compositionally biased region" description="Basic residues" evidence="1">
    <location>
        <begin position="169"/>
        <end position="182"/>
    </location>
</feature>
<dbReference type="SUPFAM" id="SSF53474">
    <property type="entry name" value="alpha/beta-Hydrolases"/>
    <property type="match status" value="1"/>
</dbReference>
<dbReference type="InterPro" id="IPR050471">
    <property type="entry name" value="AB_hydrolase"/>
</dbReference>
<keyword evidence="4" id="KW-1185">Reference proteome</keyword>
<evidence type="ECO:0000313" key="3">
    <source>
        <dbReference type="EMBL" id="SNY64093.1"/>
    </source>
</evidence>
<dbReference type="InterPro" id="IPR029058">
    <property type="entry name" value="AB_hydrolase_fold"/>
</dbReference>
<dbReference type="PANTHER" id="PTHR43433">
    <property type="entry name" value="HYDROLASE, ALPHA/BETA FOLD FAMILY PROTEIN"/>
    <property type="match status" value="1"/>
</dbReference>
<name>A0A285JVN6_9ACTN</name>
<feature type="compositionally biased region" description="Basic and acidic residues" evidence="1">
    <location>
        <begin position="302"/>
        <end position="320"/>
    </location>
</feature>
<dbReference type="EMBL" id="OBDY01000026">
    <property type="protein sequence ID" value="SNY64093.1"/>
    <property type="molecule type" value="Genomic_DNA"/>
</dbReference>
<evidence type="ECO:0000313" key="4">
    <source>
        <dbReference type="Proteomes" id="UP000219612"/>
    </source>
</evidence>
<gene>
    <name evidence="3" type="ORF">SAMN05421748_12638</name>
</gene>
<feature type="domain" description="AB hydrolase-1" evidence="2">
    <location>
        <begin position="2"/>
        <end position="119"/>
    </location>
</feature>
<dbReference type="PANTHER" id="PTHR43433:SF5">
    <property type="entry name" value="AB HYDROLASE-1 DOMAIN-CONTAINING PROTEIN"/>
    <property type="match status" value="1"/>
</dbReference>
<organism evidence="3 4">
    <name type="scientific">Paractinoplanes atraurantiacus</name>
    <dbReference type="NCBI Taxonomy" id="1036182"/>
    <lineage>
        <taxon>Bacteria</taxon>
        <taxon>Bacillati</taxon>
        <taxon>Actinomycetota</taxon>
        <taxon>Actinomycetes</taxon>
        <taxon>Micromonosporales</taxon>
        <taxon>Micromonosporaceae</taxon>
        <taxon>Paractinoplanes</taxon>
    </lineage>
</organism>
<dbReference type="Proteomes" id="UP000219612">
    <property type="component" value="Unassembled WGS sequence"/>
</dbReference>
<dbReference type="Pfam" id="PF00561">
    <property type="entry name" value="Abhydrolase_1"/>
    <property type="match status" value="1"/>
</dbReference>
<keyword evidence="3" id="KW-0378">Hydrolase</keyword>